<sequence>MVGVAEEVLLPGGGWRLWNQFALRGAGFPAAGVLRLAPGGLGEAADKFTDVAPRERWKGPEWAEFEEFFAQCAVATAHELQDIAAQPRFRTALAWQNKAVLASGIEPFLRWTPTAEGRTSMPRQREELVAHYWQRFCVKNDTIGFFGPVGWGRWDLAGPRGVTTDHGEGFLARSEVYFSSWGVDALAKVLGAEPGMRPWTPPRRVAFARVDGGAVSLPGRKAAPIAEGLEVVLRLCDGAHHPVGIAEALGREVDAVLADLDELLRRRWITWRIDVPASAHPDEALREIIARVGDAAVREPALARIEVLRRGRERVRAALGDADELLAAMSALEADFTELTSTAAQRAKGGRTGANRALVYSDSRRAATTTLGSAVLDELTPLAQCLTAARWMTNRYAEIARAHLREAFDGLRAKRPVVDLASLWMACLPVPHPDSIADADRVQAELQRRWEGIVQAPEGARRVRLSSAAIADAVREAFEEPASGWNVARYLSPDVFVVADDASAVERGEFELVLGELHVGVNTMSASLFVMQHPDAAELLAETGIDNPGPRLLPMLPKEQPPKWNTRSRPALNRPVDYLVGMVDNTADPHRPRTAMGADVLVQERDGDLVAVLPDGAVFPVIDVFGNALTARIMDRFSLRATGDHSPRVTVDNVVVARETWRFAAGELEFAAEKHEARRFVLARAWRERQELPRYAFVVSPAEPRPFYVDFDSPVYVNVLAKAVRRLARQDPAARLVVSEMLPNPEQAWLTDGEGAKYSSELRFVAFDQTGRQ</sequence>
<organism evidence="2 3">
    <name type="scientific">Actinosynnema pretiosum</name>
    <dbReference type="NCBI Taxonomy" id="42197"/>
    <lineage>
        <taxon>Bacteria</taxon>
        <taxon>Bacillati</taxon>
        <taxon>Actinomycetota</taxon>
        <taxon>Actinomycetes</taxon>
        <taxon>Pseudonocardiales</taxon>
        <taxon>Pseudonocardiaceae</taxon>
        <taxon>Actinosynnema</taxon>
    </lineage>
</organism>
<name>A0A290Z7K8_9PSEU</name>
<evidence type="ECO:0000313" key="3">
    <source>
        <dbReference type="Proteomes" id="UP000218505"/>
    </source>
</evidence>
<dbReference type="RefSeq" id="WP_096494614.1">
    <property type="nucleotide sequence ID" value="NZ_CP023445.1"/>
</dbReference>
<reference evidence="2" key="1">
    <citation type="submission" date="2017-09" db="EMBL/GenBank/DDBJ databases">
        <title>Complete Genome Sequence of ansamitocin-producing Bacterium Actinosynnema pretiosum X47.</title>
        <authorList>
            <person name="Cao G."/>
            <person name="Zong G."/>
            <person name="Zhong C."/>
            <person name="Fu J."/>
        </authorList>
    </citation>
    <scope>NUCLEOTIDE SEQUENCE [LARGE SCALE GENOMIC DNA]</scope>
    <source>
        <strain evidence="2">X47</strain>
    </source>
</reference>
<dbReference type="InterPro" id="IPR006827">
    <property type="entry name" value="Lant_deHydtase_N"/>
</dbReference>
<evidence type="ECO:0000313" key="2">
    <source>
        <dbReference type="EMBL" id="ATE54965.1"/>
    </source>
</evidence>
<dbReference type="Proteomes" id="UP000218505">
    <property type="component" value="Chromosome"/>
</dbReference>
<dbReference type="EMBL" id="CP023445">
    <property type="protein sequence ID" value="ATE54965.1"/>
    <property type="molecule type" value="Genomic_DNA"/>
</dbReference>
<accession>A0A290Z7K8</accession>
<keyword evidence="3" id="KW-1185">Reference proteome</keyword>
<proteinExistence type="predicted"/>
<evidence type="ECO:0000259" key="1">
    <source>
        <dbReference type="Pfam" id="PF04738"/>
    </source>
</evidence>
<feature type="domain" description="Lantibiotic dehydratase N-terminal" evidence="1">
    <location>
        <begin position="85"/>
        <end position="720"/>
    </location>
</feature>
<dbReference type="KEGG" id="apre:CNX65_18125"/>
<dbReference type="Pfam" id="PF04738">
    <property type="entry name" value="Lant_dehydr_N"/>
    <property type="match status" value="1"/>
</dbReference>
<gene>
    <name evidence="2" type="ORF">CNX65_18125</name>
</gene>
<protein>
    <submittedName>
        <fullName evidence="2">Lantibiotic dehydratase</fullName>
    </submittedName>
</protein>
<dbReference type="AlphaFoldDB" id="A0A290Z7K8"/>